<dbReference type="InterPro" id="IPR000719">
    <property type="entry name" value="Prot_kinase_dom"/>
</dbReference>
<dbReference type="Gene3D" id="1.10.510.10">
    <property type="entry name" value="Transferase(Phosphotransferase) domain 1"/>
    <property type="match status" value="1"/>
</dbReference>
<dbReference type="EMBL" id="KE384722">
    <property type="protein sequence ID" value="KJK82732.1"/>
    <property type="molecule type" value="Genomic_DNA"/>
</dbReference>
<keyword evidence="10 15" id="KW-0067">ATP-binding</keyword>
<dbReference type="EC" id="2.7.11.1" evidence="3"/>
<evidence type="ECO:0000256" key="7">
    <source>
        <dbReference type="ARBA" id="ARBA00022679"/>
    </source>
</evidence>
<comment type="catalytic activity">
    <reaction evidence="14">
        <text>L-seryl-[protein] + ATP = O-phospho-L-seryl-[protein] + ADP + H(+)</text>
        <dbReference type="Rhea" id="RHEA:17989"/>
        <dbReference type="Rhea" id="RHEA-COMP:9863"/>
        <dbReference type="Rhea" id="RHEA-COMP:11604"/>
        <dbReference type="ChEBI" id="CHEBI:15378"/>
        <dbReference type="ChEBI" id="CHEBI:29999"/>
        <dbReference type="ChEBI" id="CHEBI:30616"/>
        <dbReference type="ChEBI" id="CHEBI:83421"/>
        <dbReference type="ChEBI" id="CHEBI:456216"/>
        <dbReference type="EC" id="2.7.11.1"/>
    </reaction>
</comment>
<evidence type="ECO:0000256" key="8">
    <source>
        <dbReference type="ARBA" id="ARBA00022741"/>
    </source>
</evidence>
<dbReference type="Proteomes" id="UP000054544">
    <property type="component" value="Unassembled WGS sequence"/>
</dbReference>
<dbReference type="GO" id="GO:0004674">
    <property type="term" value="F:protein serine/threonine kinase activity"/>
    <property type="evidence" value="ECO:0007669"/>
    <property type="project" value="UniProtKB-KW"/>
</dbReference>
<accession>A0A0D9P8Z5</accession>
<dbReference type="PANTHER" id="PTHR45646">
    <property type="entry name" value="SERINE/THREONINE-PROTEIN KINASE DOA-RELATED"/>
    <property type="match status" value="1"/>
</dbReference>
<dbReference type="STRING" id="1291518.A0A0D9P8Z5"/>
<dbReference type="InterPro" id="IPR051175">
    <property type="entry name" value="CLK_kinases"/>
</dbReference>
<dbReference type="SUPFAM" id="SSF56112">
    <property type="entry name" value="Protein kinase-like (PK-like)"/>
    <property type="match status" value="1"/>
</dbReference>
<comment type="subunit">
    <text evidence="2">Component of the EKC/KEOPS complex composed of at least BUD32, CGI121, GON7, KAE1 and PCC1; the whole complex dimerizes.</text>
</comment>
<dbReference type="InterPro" id="IPR011009">
    <property type="entry name" value="Kinase-like_dom_sf"/>
</dbReference>
<evidence type="ECO:0000256" key="4">
    <source>
        <dbReference type="ARBA" id="ARBA00013948"/>
    </source>
</evidence>
<evidence type="ECO:0000256" key="10">
    <source>
        <dbReference type="ARBA" id="ARBA00022840"/>
    </source>
</evidence>
<dbReference type="GO" id="GO:0005524">
    <property type="term" value="F:ATP binding"/>
    <property type="evidence" value="ECO:0007669"/>
    <property type="project" value="UniProtKB-UniRule"/>
</dbReference>
<reference evidence="18" key="1">
    <citation type="journal article" date="2014" name="BMC Genomics">
        <title>The genome sequence of the biocontrol fungus Metarhizium anisopliae and comparative genomics of Metarhizium species.</title>
        <authorList>
            <person name="Pattemore J.A."/>
            <person name="Hane J.K."/>
            <person name="Williams A.H."/>
            <person name="Wilson B.A."/>
            <person name="Stodart B.J."/>
            <person name="Ash G.J."/>
        </authorList>
    </citation>
    <scope>NUCLEOTIDE SEQUENCE [LARGE SCALE GENOMIC DNA]</scope>
    <source>
        <strain evidence="18">BRIP 53293</strain>
    </source>
</reference>
<keyword evidence="9" id="KW-0418">Kinase</keyword>
<dbReference type="OrthoDB" id="5979581at2759"/>
<dbReference type="InterPro" id="IPR008266">
    <property type="entry name" value="Tyr_kinase_AS"/>
</dbReference>
<evidence type="ECO:0000256" key="9">
    <source>
        <dbReference type="ARBA" id="ARBA00022777"/>
    </source>
</evidence>
<evidence type="ECO:0000256" key="11">
    <source>
        <dbReference type="ARBA" id="ARBA00030980"/>
    </source>
</evidence>
<dbReference type="PROSITE" id="PS00107">
    <property type="entry name" value="PROTEIN_KINASE_ATP"/>
    <property type="match status" value="1"/>
</dbReference>
<dbReference type="InterPro" id="IPR017441">
    <property type="entry name" value="Protein_kinase_ATP_BS"/>
</dbReference>
<evidence type="ECO:0000256" key="2">
    <source>
        <dbReference type="ARBA" id="ARBA00011534"/>
    </source>
</evidence>
<gene>
    <name evidence="17" type="ORF">H634G_01869</name>
</gene>
<evidence type="ECO:0000256" key="12">
    <source>
        <dbReference type="ARBA" id="ARBA00033194"/>
    </source>
</evidence>
<evidence type="ECO:0000256" key="13">
    <source>
        <dbReference type="ARBA" id="ARBA00047899"/>
    </source>
</evidence>
<dbReference type="PANTHER" id="PTHR45646:SF11">
    <property type="entry name" value="SERINE_THREONINE-PROTEIN KINASE DOA"/>
    <property type="match status" value="1"/>
</dbReference>
<evidence type="ECO:0000256" key="6">
    <source>
        <dbReference type="ARBA" id="ARBA00022527"/>
    </source>
</evidence>
<comment type="catalytic activity">
    <reaction evidence="13">
        <text>L-threonyl-[protein] + ATP = O-phospho-L-threonyl-[protein] + ADP + H(+)</text>
        <dbReference type="Rhea" id="RHEA:46608"/>
        <dbReference type="Rhea" id="RHEA-COMP:11060"/>
        <dbReference type="Rhea" id="RHEA-COMP:11605"/>
        <dbReference type="ChEBI" id="CHEBI:15378"/>
        <dbReference type="ChEBI" id="CHEBI:30013"/>
        <dbReference type="ChEBI" id="CHEBI:30616"/>
        <dbReference type="ChEBI" id="CHEBI:61977"/>
        <dbReference type="ChEBI" id="CHEBI:456216"/>
        <dbReference type="EC" id="2.7.11.1"/>
    </reaction>
</comment>
<proteinExistence type="predicted"/>
<keyword evidence="6" id="KW-0723">Serine/threonine-protein kinase</keyword>
<sequence>MPLETLPPFRYCQPRMPYVEDVEKYAPGGYHPVDIGDTICNGEWAYEVIHKLGHGGFSTVWLVRSCAPSPSYFALKILCAEAVDVTYGELNVLQHLRTVAGPGHPNMVVLYDSFKISGPNGKHCCLAFPVLGPSLQKINVSAALSSNMRHQVCQQVASAMAFLHHHGVCHGDLTASNIVFELPDIQSMSPARVSQLLGPVKTENLRLTNGLCSPHAPKQVIQTPDLSGLDCSLLTQIRIIDFGQAFFTDRPPPSLGVPIDFFPPELCFGYLPSTKSDIWQLACILYQIHTKAVLFPTVFQIFEILIGTIVSYLGPIPQRWKGKFNFDEYGYCEPGQVQDTTEPEWWFEDKCSEKTIDSRITQEAVHLSTHQREEYVRLLHDMVAYEPEKRLSAVEVIQRLRSASFLDEDSSELVNRR</sequence>
<evidence type="ECO:0000256" key="15">
    <source>
        <dbReference type="PROSITE-ProRule" id="PRU10141"/>
    </source>
</evidence>
<evidence type="ECO:0000256" key="5">
    <source>
        <dbReference type="ARBA" id="ARBA00019973"/>
    </source>
</evidence>
<feature type="binding site" evidence="15">
    <location>
        <position position="76"/>
    </location>
    <ligand>
        <name>ATP</name>
        <dbReference type="ChEBI" id="CHEBI:30616"/>
    </ligand>
</feature>
<dbReference type="Gene3D" id="3.30.200.20">
    <property type="entry name" value="Phosphorylase Kinase, domain 1"/>
    <property type="match status" value="1"/>
</dbReference>
<organism evidence="17 18">
    <name type="scientific">Metarhizium anisopliae BRIP 53293</name>
    <dbReference type="NCBI Taxonomy" id="1291518"/>
    <lineage>
        <taxon>Eukaryota</taxon>
        <taxon>Fungi</taxon>
        <taxon>Dikarya</taxon>
        <taxon>Ascomycota</taxon>
        <taxon>Pezizomycotina</taxon>
        <taxon>Sordariomycetes</taxon>
        <taxon>Hypocreomycetidae</taxon>
        <taxon>Hypocreales</taxon>
        <taxon>Clavicipitaceae</taxon>
        <taxon>Metarhizium</taxon>
    </lineage>
</organism>
<keyword evidence="18" id="KW-1185">Reference proteome</keyword>
<evidence type="ECO:0000256" key="14">
    <source>
        <dbReference type="ARBA" id="ARBA00048679"/>
    </source>
</evidence>
<dbReference type="AlphaFoldDB" id="A0A0D9P8Z5"/>
<dbReference type="GO" id="GO:0043484">
    <property type="term" value="P:regulation of RNA splicing"/>
    <property type="evidence" value="ECO:0007669"/>
    <property type="project" value="TreeGrafter"/>
</dbReference>
<dbReference type="GO" id="GO:0005634">
    <property type="term" value="C:nucleus"/>
    <property type="evidence" value="ECO:0007669"/>
    <property type="project" value="TreeGrafter"/>
</dbReference>
<evidence type="ECO:0000259" key="16">
    <source>
        <dbReference type="PROSITE" id="PS50011"/>
    </source>
</evidence>
<protein>
    <recommendedName>
        <fullName evidence="5">EKC/KEOPS complex subunit BUD32</fullName>
        <ecNumber evidence="3">2.7.11.1</ecNumber>
    </recommendedName>
    <alternativeName>
        <fullName evidence="11 12">Atypical Serine/threonine protein kinase BUD32</fullName>
    </alternativeName>
    <alternativeName>
        <fullName evidence="4">EKC/KEOPS complex subunit bud32</fullName>
    </alternativeName>
</protein>
<dbReference type="Pfam" id="PF00069">
    <property type="entry name" value="Pkinase"/>
    <property type="match status" value="2"/>
</dbReference>
<keyword evidence="8 15" id="KW-0547">Nucleotide-binding</keyword>
<feature type="domain" description="Protein kinase" evidence="16">
    <location>
        <begin position="46"/>
        <end position="406"/>
    </location>
</feature>
<evidence type="ECO:0000256" key="1">
    <source>
        <dbReference type="ARBA" id="ARBA00003747"/>
    </source>
</evidence>
<dbReference type="PROSITE" id="PS50011">
    <property type="entry name" value="PROTEIN_KINASE_DOM"/>
    <property type="match status" value="1"/>
</dbReference>
<evidence type="ECO:0000256" key="3">
    <source>
        <dbReference type="ARBA" id="ARBA00012513"/>
    </source>
</evidence>
<name>A0A0D9P8Z5_METAN</name>
<evidence type="ECO:0000313" key="18">
    <source>
        <dbReference type="Proteomes" id="UP000054544"/>
    </source>
</evidence>
<keyword evidence="7" id="KW-0808">Transferase</keyword>
<dbReference type="PROSITE" id="PS00109">
    <property type="entry name" value="PROTEIN_KINASE_TYR"/>
    <property type="match status" value="1"/>
</dbReference>
<comment type="function">
    <text evidence="1">Component of the EKC/KEOPS complex that is required for the formation of a threonylcarbamoyl group on adenosine at position 37 (t(6)A37) in tRNAs that read codons beginning with adenine. The complex is probably involved in the transfer of the threonylcarbamoyl moiety of threonylcarbamoyl-AMP (TC-AMP) to the N6 group of A37. BUD32 has ATPase activity in the context of the EKC/KEOPS complex and likely plays a supporting role to the catalytic subunit KAE1. The EKC/KEOPS complex also promotes both telomere uncapping and telomere elongation. The complex is required for efficient recruitment of transcriptional coactivators.</text>
</comment>
<evidence type="ECO:0000313" key="17">
    <source>
        <dbReference type="EMBL" id="KJK82732.1"/>
    </source>
</evidence>